<keyword evidence="4" id="KW-1185">Reference proteome</keyword>
<dbReference type="PANTHER" id="PTHR31170">
    <property type="entry name" value="BNAC04G53230D PROTEIN"/>
    <property type="match status" value="1"/>
</dbReference>
<dbReference type="Pfam" id="PF03140">
    <property type="entry name" value="DUF247"/>
    <property type="match status" value="1"/>
</dbReference>
<evidence type="ECO:0000313" key="4">
    <source>
        <dbReference type="Proteomes" id="UP001180020"/>
    </source>
</evidence>
<accession>A0AAV9BZU5</accession>
<gene>
    <name evidence="3" type="ORF">QJS10_CPB22g01289</name>
</gene>
<keyword evidence="2" id="KW-1133">Transmembrane helix</keyword>
<dbReference type="EMBL" id="JAUJYO010000022">
    <property type="protein sequence ID" value="KAK1282012.1"/>
    <property type="molecule type" value="Genomic_DNA"/>
</dbReference>
<feature type="transmembrane region" description="Helical" evidence="2">
    <location>
        <begin position="256"/>
        <end position="273"/>
    </location>
</feature>
<evidence type="ECO:0000256" key="1">
    <source>
        <dbReference type="SAM" id="MobiDB-lite"/>
    </source>
</evidence>
<reference evidence="3" key="1">
    <citation type="journal article" date="2023" name="Nat. Commun.">
        <title>Diploid and tetraploid genomes of Acorus and the evolution of monocots.</title>
        <authorList>
            <person name="Ma L."/>
            <person name="Liu K.W."/>
            <person name="Li Z."/>
            <person name="Hsiao Y.Y."/>
            <person name="Qi Y."/>
            <person name="Fu T."/>
            <person name="Tang G.D."/>
            <person name="Zhang D."/>
            <person name="Sun W.H."/>
            <person name="Liu D.K."/>
            <person name="Li Y."/>
            <person name="Chen G.Z."/>
            <person name="Liu X.D."/>
            <person name="Liao X.Y."/>
            <person name="Jiang Y.T."/>
            <person name="Yu X."/>
            <person name="Hao Y."/>
            <person name="Huang J."/>
            <person name="Zhao X.W."/>
            <person name="Ke S."/>
            <person name="Chen Y.Y."/>
            <person name="Wu W.L."/>
            <person name="Hsu J.L."/>
            <person name="Lin Y.F."/>
            <person name="Huang M.D."/>
            <person name="Li C.Y."/>
            <person name="Huang L."/>
            <person name="Wang Z.W."/>
            <person name="Zhao X."/>
            <person name="Zhong W.Y."/>
            <person name="Peng D.H."/>
            <person name="Ahmad S."/>
            <person name="Lan S."/>
            <person name="Zhang J.S."/>
            <person name="Tsai W.C."/>
            <person name="Van de Peer Y."/>
            <person name="Liu Z.J."/>
        </authorList>
    </citation>
    <scope>NUCLEOTIDE SEQUENCE</scope>
    <source>
        <strain evidence="3">CP</strain>
    </source>
</reference>
<reference evidence="3" key="2">
    <citation type="submission" date="2023-06" db="EMBL/GenBank/DDBJ databases">
        <authorList>
            <person name="Ma L."/>
            <person name="Liu K.-W."/>
            <person name="Li Z."/>
            <person name="Hsiao Y.-Y."/>
            <person name="Qi Y."/>
            <person name="Fu T."/>
            <person name="Tang G."/>
            <person name="Zhang D."/>
            <person name="Sun W.-H."/>
            <person name="Liu D.-K."/>
            <person name="Li Y."/>
            <person name="Chen G.-Z."/>
            <person name="Liu X.-D."/>
            <person name="Liao X.-Y."/>
            <person name="Jiang Y.-T."/>
            <person name="Yu X."/>
            <person name="Hao Y."/>
            <person name="Huang J."/>
            <person name="Zhao X.-W."/>
            <person name="Ke S."/>
            <person name="Chen Y.-Y."/>
            <person name="Wu W.-L."/>
            <person name="Hsu J.-L."/>
            <person name="Lin Y.-F."/>
            <person name="Huang M.-D."/>
            <person name="Li C.-Y."/>
            <person name="Huang L."/>
            <person name="Wang Z.-W."/>
            <person name="Zhao X."/>
            <person name="Zhong W.-Y."/>
            <person name="Peng D.-H."/>
            <person name="Ahmad S."/>
            <person name="Lan S."/>
            <person name="Zhang J.-S."/>
            <person name="Tsai W.-C."/>
            <person name="Van De Peer Y."/>
            <person name="Liu Z.-J."/>
        </authorList>
    </citation>
    <scope>NUCLEOTIDE SEQUENCE</scope>
    <source>
        <strain evidence="3">CP</strain>
        <tissue evidence="3">Leaves</tissue>
    </source>
</reference>
<organism evidence="3 4">
    <name type="scientific">Acorus calamus</name>
    <name type="common">Sweet flag</name>
    <dbReference type="NCBI Taxonomy" id="4465"/>
    <lineage>
        <taxon>Eukaryota</taxon>
        <taxon>Viridiplantae</taxon>
        <taxon>Streptophyta</taxon>
        <taxon>Embryophyta</taxon>
        <taxon>Tracheophyta</taxon>
        <taxon>Spermatophyta</taxon>
        <taxon>Magnoliopsida</taxon>
        <taxon>Liliopsida</taxon>
        <taxon>Acoraceae</taxon>
        <taxon>Acorus</taxon>
    </lineage>
</organism>
<dbReference type="PANTHER" id="PTHR31170:SF25">
    <property type="entry name" value="BNAA09G04570D PROTEIN"/>
    <property type="match status" value="1"/>
</dbReference>
<keyword evidence="2" id="KW-0472">Membrane</keyword>
<name>A0AAV9BZU5_ACOCL</name>
<evidence type="ECO:0000256" key="2">
    <source>
        <dbReference type="SAM" id="Phobius"/>
    </source>
</evidence>
<comment type="caution">
    <text evidence="3">The sequence shown here is derived from an EMBL/GenBank/DDBJ whole genome shotgun (WGS) entry which is preliminary data.</text>
</comment>
<proteinExistence type="predicted"/>
<dbReference type="InterPro" id="IPR004158">
    <property type="entry name" value="DUF247_pln"/>
</dbReference>
<protein>
    <submittedName>
        <fullName evidence="3">Uncharacterized protein</fullName>
    </submittedName>
</protein>
<feature type="region of interest" description="Disordered" evidence="1">
    <location>
        <begin position="36"/>
        <end position="56"/>
    </location>
</feature>
<keyword evidence="2" id="KW-0812">Transmembrane</keyword>
<dbReference type="AlphaFoldDB" id="A0AAV9BZU5"/>
<sequence length="397" mass="45428">MGNNRRVVLSEMDSNVKSRNHLLHLLYQILSLQDNRTKKSPGNHLRESQDLPTIHSPHKRRRFNAEILNQERVILTPLKNIRLPSFLNIGRKSSKRRGGRHVLGWMRNATELQEAGVKFKAKESGTFLDVSFNNGVMEIPTLYIFQNTLPLLRNLIAFEQYYPRTGRHFTFFADLMDSLIDTPKDVMVLQAAGILKIGLSNQEEVAEVFNRLCRDVYYYKSMSYLSDMYDRVNYYCDSRWHRYRTVLARDYFNNPWTIISVVAAGILLLLTFLQTLYSMLENSTTATGEKPLHAPSTVVAANPSPPFRHLRSNLRPQIQVLLCYCHPVGLGTLHRSRKPGHVGSATITYVEQFTSVGDFEGFGSATPHLVGASIGSFGWNHHCIECKEHHNNMDHLL</sequence>
<evidence type="ECO:0000313" key="3">
    <source>
        <dbReference type="EMBL" id="KAK1282012.1"/>
    </source>
</evidence>
<dbReference type="Proteomes" id="UP001180020">
    <property type="component" value="Unassembled WGS sequence"/>
</dbReference>